<dbReference type="GeneID" id="108626480"/>
<dbReference type="SUPFAM" id="SSF47565">
    <property type="entry name" value="Insect pheromone/odorant-binding proteins"/>
    <property type="match status" value="1"/>
</dbReference>
<evidence type="ECO:0000313" key="2">
    <source>
        <dbReference type="Proteomes" id="UP000694925"/>
    </source>
</evidence>
<dbReference type="GO" id="GO:0005549">
    <property type="term" value="F:odorant binding"/>
    <property type="evidence" value="ECO:0007669"/>
    <property type="project" value="InterPro"/>
</dbReference>
<organism evidence="2 3">
    <name type="scientific">Ceratina calcarata</name>
    <dbReference type="NCBI Taxonomy" id="156304"/>
    <lineage>
        <taxon>Eukaryota</taxon>
        <taxon>Metazoa</taxon>
        <taxon>Ecdysozoa</taxon>
        <taxon>Arthropoda</taxon>
        <taxon>Hexapoda</taxon>
        <taxon>Insecta</taxon>
        <taxon>Pterygota</taxon>
        <taxon>Neoptera</taxon>
        <taxon>Endopterygota</taxon>
        <taxon>Hymenoptera</taxon>
        <taxon>Apocrita</taxon>
        <taxon>Aculeata</taxon>
        <taxon>Apoidea</taxon>
        <taxon>Anthophila</taxon>
        <taxon>Apidae</taxon>
        <taxon>Ceratina</taxon>
        <taxon>Zadontomerus</taxon>
    </lineage>
</organism>
<dbReference type="KEGG" id="ccal:108626480"/>
<dbReference type="Proteomes" id="UP000694925">
    <property type="component" value="Unplaced"/>
</dbReference>
<dbReference type="Pfam" id="PF01395">
    <property type="entry name" value="PBP_GOBP"/>
    <property type="match status" value="1"/>
</dbReference>
<feature type="signal peptide" evidence="1">
    <location>
        <begin position="1"/>
        <end position="19"/>
    </location>
</feature>
<dbReference type="SMART" id="SM00708">
    <property type="entry name" value="PhBP"/>
    <property type="match status" value="1"/>
</dbReference>
<dbReference type="AlphaFoldDB" id="A0AAJ7J1P7"/>
<evidence type="ECO:0000313" key="3">
    <source>
        <dbReference type="RefSeq" id="XP_017882663.1"/>
    </source>
</evidence>
<sequence length="143" mass="16057">MKTTAFVTCLLIAVTVVRGFDEDTIVSEYLEYLMPDIRPCADEFKMSEEAATNVQYHKDVAATRTLGCVKACVMKRMKVLGSGTDFNLEPIYKMIDVVHANNPDDHKLVMTIAQECAESIKGEPDECVIGNKYTDCYVEKLFN</sequence>
<keyword evidence="2" id="KW-1185">Reference proteome</keyword>
<keyword evidence="1" id="KW-0732">Signal</keyword>
<dbReference type="Gene3D" id="1.10.238.20">
    <property type="entry name" value="Pheromone/general odorant binding protein domain"/>
    <property type="match status" value="1"/>
</dbReference>
<proteinExistence type="predicted"/>
<dbReference type="RefSeq" id="XP_017882663.1">
    <property type="nucleotide sequence ID" value="XM_018027174.2"/>
</dbReference>
<name>A0AAJ7J1P7_9HYME</name>
<accession>A0AAJ7J1P7</accession>
<evidence type="ECO:0000256" key="1">
    <source>
        <dbReference type="SAM" id="SignalP"/>
    </source>
</evidence>
<gene>
    <name evidence="3" type="primary">LOC108626480</name>
</gene>
<feature type="chain" id="PRO_5042588776" evidence="1">
    <location>
        <begin position="20"/>
        <end position="143"/>
    </location>
</feature>
<dbReference type="InterPro" id="IPR036728">
    <property type="entry name" value="PBP_GOBP_sf"/>
</dbReference>
<protein>
    <submittedName>
        <fullName evidence="3">Uncharacterized protein LOC108626480</fullName>
    </submittedName>
</protein>
<dbReference type="InterPro" id="IPR006170">
    <property type="entry name" value="PBP/GOBP"/>
</dbReference>
<reference evidence="3" key="1">
    <citation type="submission" date="2025-08" db="UniProtKB">
        <authorList>
            <consortium name="RefSeq"/>
        </authorList>
    </citation>
    <scope>IDENTIFICATION</scope>
    <source>
        <tissue evidence="3">Whole body</tissue>
    </source>
</reference>
<dbReference type="CDD" id="cd23992">
    <property type="entry name" value="PBP_GOBP"/>
    <property type="match status" value="1"/>
</dbReference>